<feature type="chain" id="PRO_5025583953" evidence="4">
    <location>
        <begin position="18"/>
        <end position="406"/>
    </location>
</feature>
<dbReference type="InterPro" id="IPR011013">
    <property type="entry name" value="Gal_mutarotase_sf_dom"/>
</dbReference>
<evidence type="ECO:0000256" key="4">
    <source>
        <dbReference type="SAM" id="SignalP"/>
    </source>
</evidence>
<dbReference type="EMBL" id="ML991799">
    <property type="protein sequence ID" value="KAF2234373.1"/>
    <property type="molecule type" value="Genomic_DNA"/>
</dbReference>
<dbReference type="CDD" id="cd09019">
    <property type="entry name" value="galactose_mutarotase_like"/>
    <property type="match status" value="1"/>
</dbReference>
<dbReference type="AlphaFoldDB" id="A0A6A6HA13"/>
<dbReference type="Proteomes" id="UP000800092">
    <property type="component" value="Unassembled WGS sequence"/>
</dbReference>
<keyword evidence="4" id="KW-0732">Signal</keyword>
<dbReference type="GO" id="GO:0004034">
    <property type="term" value="F:aldose 1-epimerase activity"/>
    <property type="evidence" value="ECO:0007669"/>
    <property type="project" value="TreeGrafter"/>
</dbReference>
<dbReference type="Gene3D" id="2.70.98.10">
    <property type="match status" value="1"/>
</dbReference>
<dbReference type="InterPro" id="IPR008183">
    <property type="entry name" value="Aldose_1/G6P_1-epimerase"/>
</dbReference>
<feature type="signal peptide" evidence="4">
    <location>
        <begin position="1"/>
        <end position="17"/>
    </location>
</feature>
<keyword evidence="2" id="KW-0413">Isomerase</keyword>
<dbReference type="InterPro" id="IPR047215">
    <property type="entry name" value="Galactose_mutarotase-like"/>
</dbReference>
<dbReference type="SUPFAM" id="SSF74650">
    <property type="entry name" value="Galactose mutarotase-like"/>
    <property type="match status" value="1"/>
</dbReference>
<evidence type="ECO:0000313" key="5">
    <source>
        <dbReference type="EMBL" id="KAF2234373.1"/>
    </source>
</evidence>
<dbReference type="GO" id="GO:0006006">
    <property type="term" value="P:glucose metabolic process"/>
    <property type="evidence" value="ECO:0007669"/>
    <property type="project" value="TreeGrafter"/>
</dbReference>
<keyword evidence="3" id="KW-0119">Carbohydrate metabolism</keyword>
<gene>
    <name evidence="5" type="ORF">EV356DRAFT_501931</name>
</gene>
<comment type="similarity">
    <text evidence="1">Belongs to the aldose epimerase family.</text>
</comment>
<evidence type="ECO:0000313" key="6">
    <source>
        <dbReference type="Proteomes" id="UP000800092"/>
    </source>
</evidence>
<organism evidence="5 6">
    <name type="scientific">Viridothelium virens</name>
    <name type="common">Speckled blister lichen</name>
    <name type="synonym">Trypethelium virens</name>
    <dbReference type="NCBI Taxonomy" id="1048519"/>
    <lineage>
        <taxon>Eukaryota</taxon>
        <taxon>Fungi</taxon>
        <taxon>Dikarya</taxon>
        <taxon>Ascomycota</taxon>
        <taxon>Pezizomycotina</taxon>
        <taxon>Dothideomycetes</taxon>
        <taxon>Dothideomycetes incertae sedis</taxon>
        <taxon>Trypetheliales</taxon>
        <taxon>Trypetheliaceae</taxon>
        <taxon>Viridothelium</taxon>
    </lineage>
</organism>
<dbReference type="GO" id="GO:0030246">
    <property type="term" value="F:carbohydrate binding"/>
    <property type="evidence" value="ECO:0007669"/>
    <property type="project" value="InterPro"/>
</dbReference>
<dbReference type="PANTHER" id="PTHR10091">
    <property type="entry name" value="ALDOSE-1-EPIMERASE"/>
    <property type="match status" value="1"/>
</dbReference>
<keyword evidence="6" id="KW-1185">Reference proteome</keyword>
<accession>A0A6A6HA13</accession>
<evidence type="ECO:0000256" key="2">
    <source>
        <dbReference type="ARBA" id="ARBA00023235"/>
    </source>
</evidence>
<dbReference type="GO" id="GO:0033499">
    <property type="term" value="P:galactose catabolic process via UDP-galactose, Leloir pathway"/>
    <property type="evidence" value="ECO:0007669"/>
    <property type="project" value="TreeGrafter"/>
</dbReference>
<evidence type="ECO:0000256" key="1">
    <source>
        <dbReference type="ARBA" id="ARBA00006206"/>
    </source>
</evidence>
<dbReference type="FunFam" id="2.70.98.10:FF:000014">
    <property type="entry name" value="Aldose 1-epimerase, putative"/>
    <property type="match status" value="1"/>
</dbReference>
<proteinExistence type="inferred from homology"/>
<dbReference type="Pfam" id="PF01263">
    <property type="entry name" value="Aldose_epim"/>
    <property type="match status" value="1"/>
</dbReference>
<reference evidence="5" key="1">
    <citation type="journal article" date="2020" name="Stud. Mycol.">
        <title>101 Dothideomycetes genomes: a test case for predicting lifestyles and emergence of pathogens.</title>
        <authorList>
            <person name="Haridas S."/>
            <person name="Albert R."/>
            <person name="Binder M."/>
            <person name="Bloem J."/>
            <person name="Labutti K."/>
            <person name="Salamov A."/>
            <person name="Andreopoulos B."/>
            <person name="Baker S."/>
            <person name="Barry K."/>
            <person name="Bills G."/>
            <person name="Bluhm B."/>
            <person name="Cannon C."/>
            <person name="Castanera R."/>
            <person name="Culley D."/>
            <person name="Daum C."/>
            <person name="Ezra D."/>
            <person name="Gonzalez J."/>
            <person name="Henrissat B."/>
            <person name="Kuo A."/>
            <person name="Liang C."/>
            <person name="Lipzen A."/>
            <person name="Lutzoni F."/>
            <person name="Magnuson J."/>
            <person name="Mondo S."/>
            <person name="Nolan M."/>
            <person name="Ohm R."/>
            <person name="Pangilinan J."/>
            <person name="Park H.-J."/>
            <person name="Ramirez L."/>
            <person name="Alfaro M."/>
            <person name="Sun H."/>
            <person name="Tritt A."/>
            <person name="Yoshinaga Y."/>
            <person name="Zwiers L.-H."/>
            <person name="Turgeon B."/>
            <person name="Goodwin S."/>
            <person name="Spatafora J."/>
            <person name="Crous P."/>
            <person name="Grigoriev I."/>
        </authorList>
    </citation>
    <scope>NUCLEOTIDE SEQUENCE</scope>
    <source>
        <strain evidence="5">Tuck. ex Michener</strain>
    </source>
</reference>
<name>A0A6A6HA13_VIRVR</name>
<dbReference type="PANTHER" id="PTHR10091:SF6">
    <property type="entry name" value="1-EPIMERASE, PUTATIVE (AFU_ORTHOLOGUE AFUA_3G13240)-RELATED"/>
    <property type="match status" value="1"/>
</dbReference>
<protein>
    <submittedName>
        <fullName evidence="5">Putative aldose 1-epimerase</fullName>
    </submittedName>
</protein>
<dbReference type="OrthoDB" id="274691at2759"/>
<sequence length="406" mass="44478">MFVFSLIAGVFASTALAQSPDPNANYTLGTNGSSSPFTPYTIKAQNITATLIPYGARLTSLLVPDNAGKLQDVVVGYDDPHQYLIDSETNHTFFGAIVGRYANRIKNGTFTIDGATYQIPENENKGHDTLHGGTIGYDQRNWTVVSHSDDSVTFGFLDNALEGFPGSVYTEATFTVTSARTGAYGQLQPRLTTRTVSTALNEDTPIMLANHIYWNVNAFKAPTILNDTLWMPYADRFIDIDNIEVPTGNLSTVESYPPLDFTAPKTIGRDIYDSHLAGFNSTGYDNAFILDRPRYTGEESSNFPVISYWSTTTGIKMDVSTNQQGLQVYSCIGQNGTIPVKQSQQQRNQGDAGAASHVNKFGCIVFETQDWIDGINNPEWGRSAWQIYGPSTGPAVNYATYDFSTV</sequence>
<dbReference type="InterPro" id="IPR014718">
    <property type="entry name" value="GH-type_carb-bd"/>
</dbReference>
<evidence type="ECO:0000256" key="3">
    <source>
        <dbReference type="ARBA" id="ARBA00023277"/>
    </source>
</evidence>